<dbReference type="NCBIfam" id="NF041949">
    <property type="entry name" value="THIVI_2564_fam"/>
    <property type="match status" value="1"/>
</dbReference>
<evidence type="ECO:0000313" key="2">
    <source>
        <dbReference type="EMBL" id="EGV30061.1"/>
    </source>
</evidence>
<keyword evidence="3" id="KW-1185">Reference proteome</keyword>
<keyword evidence="1" id="KW-1133">Transmembrane helix</keyword>
<feature type="transmembrane region" description="Helical" evidence="1">
    <location>
        <begin position="36"/>
        <end position="56"/>
    </location>
</feature>
<dbReference type="Proteomes" id="UP000004200">
    <property type="component" value="Unassembled WGS sequence"/>
</dbReference>
<keyword evidence="1" id="KW-0812">Transmembrane</keyword>
<dbReference type="EMBL" id="AFWT01000021">
    <property type="protein sequence ID" value="EGV30061.1"/>
    <property type="molecule type" value="Genomic_DNA"/>
</dbReference>
<reference evidence="2 3" key="1">
    <citation type="submission" date="2011-06" db="EMBL/GenBank/DDBJ databases">
        <title>The draft genome of Thiorhodococcus drewsii AZ1.</title>
        <authorList>
            <consortium name="US DOE Joint Genome Institute (JGI-PGF)"/>
            <person name="Lucas S."/>
            <person name="Han J."/>
            <person name="Lapidus A."/>
            <person name="Cheng J.-F."/>
            <person name="Goodwin L."/>
            <person name="Pitluck S."/>
            <person name="Peters L."/>
            <person name="Land M.L."/>
            <person name="Hauser L."/>
            <person name="Vogl K."/>
            <person name="Liu Z."/>
            <person name="Imhoff J."/>
            <person name="Thiel V."/>
            <person name="Frigaard N.-U."/>
            <person name="Bryant D.A."/>
            <person name="Woyke T.J."/>
        </authorList>
    </citation>
    <scope>NUCLEOTIDE SEQUENCE [LARGE SCALE GENOMIC DNA]</scope>
    <source>
        <strain evidence="2 3">AZ1</strain>
    </source>
</reference>
<sequence length="58" mass="6372">MAYIQLLINLVAFVAILWVVNVRIPMNATVRKVANVVVVVIAIPFVLGAFGFFGPISW</sequence>
<dbReference type="InterPro" id="IPR049641">
    <property type="entry name" value="THIVI_2564-like"/>
</dbReference>
<name>G2E3W9_9GAMM</name>
<evidence type="ECO:0000313" key="3">
    <source>
        <dbReference type="Proteomes" id="UP000004200"/>
    </source>
</evidence>
<comment type="caution">
    <text evidence="2">The sequence shown here is derived from an EMBL/GenBank/DDBJ whole genome shotgun (WGS) entry which is preliminary data.</text>
</comment>
<proteinExistence type="predicted"/>
<protein>
    <submittedName>
        <fullName evidence="2">Uncharacterized protein</fullName>
    </submittedName>
</protein>
<organism evidence="2 3">
    <name type="scientific">Thiorhodococcus drewsii AZ1</name>
    <dbReference type="NCBI Taxonomy" id="765913"/>
    <lineage>
        <taxon>Bacteria</taxon>
        <taxon>Pseudomonadati</taxon>
        <taxon>Pseudomonadota</taxon>
        <taxon>Gammaproteobacteria</taxon>
        <taxon>Chromatiales</taxon>
        <taxon>Chromatiaceae</taxon>
        <taxon>Thiorhodococcus</taxon>
    </lineage>
</organism>
<accession>G2E3W9</accession>
<evidence type="ECO:0000256" key="1">
    <source>
        <dbReference type="SAM" id="Phobius"/>
    </source>
</evidence>
<dbReference type="RefSeq" id="WP_007041695.1">
    <property type="nucleotide sequence ID" value="NZ_AFWT01000021.1"/>
</dbReference>
<feature type="transmembrane region" description="Helical" evidence="1">
    <location>
        <begin position="6"/>
        <end position="24"/>
    </location>
</feature>
<keyword evidence="1" id="KW-0472">Membrane</keyword>
<dbReference type="AlphaFoldDB" id="G2E3W9"/>
<dbReference type="eggNOG" id="ENOG502ZHZ5">
    <property type="taxonomic scope" value="Bacteria"/>
</dbReference>
<gene>
    <name evidence="2" type="ORF">ThidrDRAFT_2982</name>
</gene>
<dbReference type="STRING" id="765913.ThidrDRAFT_2982"/>